<feature type="region of interest" description="Disordered" evidence="1">
    <location>
        <begin position="1"/>
        <end position="82"/>
    </location>
</feature>
<proteinExistence type="predicted"/>
<protein>
    <submittedName>
        <fullName evidence="2">Uncharacterized protein</fullName>
    </submittedName>
</protein>
<dbReference type="AlphaFoldDB" id="A0A286UMD3"/>
<dbReference type="Proteomes" id="UP000217199">
    <property type="component" value="Unassembled WGS sequence"/>
</dbReference>
<accession>A0A286UMD3</accession>
<dbReference type="EMBL" id="NBII01000003">
    <property type="protein sequence ID" value="PAV20740.1"/>
    <property type="molecule type" value="Genomic_DNA"/>
</dbReference>
<evidence type="ECO:0000313" key="2">
    <source>
        <dbReference type="EMBL" id="PAV20740.1"/>
    </source>
</evidence>
<comment type="caution">
    <text evidence="2">The sequence shown here is derived from an EMBL/GenBank/DDBJ whole genome shotgun (WGS) entry which is preliminary data.</text>
</comment>
<keyword evidence="3" id="KW-1185">Reference proteome</keyword>
<evidence type="ECO:0000256" key="1">
    <source>
        <dbReference type="SAM" id="MobiDB-lite"/>
    </source>
</evidence>
<gene>
    <name evidence="2" type="ORF">PNOK_0336700</name>
</gene>
<evidence type="ECO:0000313" key="3">
    <source>
        <dbReference type="Proteomes" id="UP000217199"/>
    </source>
</evidence>
<feature type="compositionally biased region" description="Low complexity" evidence="1">
    <location>
        <begin position="46"/>
        <end position="72"/>
    </location>
</feature>
<organism evidence="2 3">
    <name type="scientific">Pyrrhoderma noxium</name>
    <dbReference type="NCBI Taxonomy" id="2282107"/>
    <lineage>
        <taxon>Eukaryota</taxon>
        <taxon>Fungi</taxon>
        <taxon>Dikarya</taxon>
        <taxon>Basidiomycota</taxon>
        <taxon>Agaricomycotina</taxon>
        <taxon>Agaricomycetes</taxon>
        <taxon>Hymenochaetales</taxon>
        <taxon>Hymenochaetaceae</taxon>
        <taxon>Pyrrhoderma</taxon>
    </lineage>
</organism>
<dbReference type="InParanoid" id="A0A286UMD3"/>
<sequence length="99" mass="10305">MSSSGGQCRRGPVTGSMTRVSAGGKVTKLPTRGRAPVSPAPKATTSSSQSRPRSLSQQSAKSRSASQKAESSTTNDGNNKLKKAVRDLLSGLQYVQKVV</sequence>
<name>A0A286UMD3_9AGAM</name>
<reference evidence="2 3" key="1">
    <citation type="journal article" date="2017" name="Mol. Ecol.">
        <title>Comparative and population genomic landscape of Phellinus noxius: A hypervariable fungus causing root rot in trees.</title>
        <authorList>
            <person name="Chung C.L."/>
            <person name="Lee T.J."/>
            <person name="Akiba M."/>
            <person name="Lee H.H."/>
            <person name="Kuo T.H."/>
            <person name="Liu D."/>
            <person name="Ke H.M."/>
            <person name="Yokoi T."/>
            <person name="Roa M.B."/>
            <person name="Lu M.J."/>
            <person name="Chang Y.Y."/>
            <person name="Ann P.J."/>
            <person name="Tsai J.N."/>
            <person name="Chen C.Y."/>
            <person name="Tzean S.S."/>
            <person name="Ota Y."/>
            <person name="Hattori T."/>
            <person name="Sahashi N."/>
            <person name="Liou R.F."/>
            <person name="Kikuchi T."/>
            <person name="Tsai I.J."/>
        </authorList>
    </citation>
    <scope>NUCLEOTIDE SEQUENCE [LARGE SCALE GENOMIC DNA]</scope>
    <source>
        <strain evidence="2 3">FFPRI411160</strain>
    </source>
</reference>